<dbReference type="Gene3D" id="3.60.21.10">
    <property type="match status" value="1"/>
</dbReference>
<keyword evidence="2" id="KW-0378">Hydrolase</keyword>
<evidence type="ECO:0000256" key="4">
    <source>
        <dbReference type="ARBA" id="ARBA00025742"/>
    </source>
</evidence>
<sequence>MKFIHLSDLHFHRHPGDNEAALAVLNYVQEHYPDSRLIITGDITDDGHPEQYENAYEALKPFMGRIFICPGNHDFGAAGNFYSAERARRFDEYLSLPLNQGGTFTGDQTPVVHLVREKGTEVMLIALDTNLETEHPFDFACGQMGKKQRAALKTILDTTPTELPKIVFFHHHPFMHGNPFMELLDARALMRILYHRVDVVCFGHRHVSRMWHNLNGIPYVLAADNAPGKDFAREITVVGIEVSVADIPISELTSGA</sequence>
<comment type="caution">
    <text evidence="6">The sequence shown here is derived from an EMBL/GenBank/DDBJ whole genome shotgun (WGS) entry which is preliminary data.</text>
</comment>
<dbReference type="EMBL" id="DTKJ01000074">
    <property type="protein sequence ID" value="HGZ12723.1"/>
    <property type="molecule type" value="Genomic_DNA"/>
</dbReference>
<dbReference type="GO" id="GO:0016787">
    <property type="term" value="F:hydrolase activity"/>
    <property type="evidence" value="ECO:0007669"/>
    <property type="project" value="UniProtKB-KW"/>
</dbReference>
<dbReference type="InterPro" id="IPR004843">
    <property type="entry name" value="Calcineurin-like_PHP"/>
</dbReference>
<name>A0A7C5ESI4_9BACT</name>
<evidence type="ECO:0000256" key="3">
    <source>
        <dbReference type="ARBA" id="ARBA00023004"/>
    </source>
</evidence>
<gene>
    <name evidence="6" type="ORF">ENW48_11005</name>
</gene>
<dbReference type="AlphaFoldDB" id="A0A7C5ESI4"/>
<reference evidence="6" key="1">
    <citation type="journal article" date="2020" name="mSystems">
        <title>Genome- and Community-Level Interaction Insights into Carbon Utilization and Element Cycling Functions of Hydrothermarchaeota in Hydrothermal Sediment.</title>
        <authorList>
            <person name="Zhou Z."/>
            <person name="Liu Y."/>
            <person name="Xu W."/>
            <person name="Pan J."/>
            <person name="Luo Z.H."/>
            <person name="Li M."/>
        </authorList>
    </citation>
    <scope>NUCLEOTIDE SEQUENCE [LARGE SCALE GENOMIC DNA]</scope>
    <source>
        <strain evidence="6">SpSt-853</strain>
    </source>
</reference>
<feature type="domain" description="Calcineurin-like phosphoesterase" evidence="5">
    <location>
        <begin position="1"/>
        <end position="207"/>
    </location>
</feature>
<dbReference type="InterPro" id="IPR050884">
    <property type="entry name" value="CNP_phosphodiesterase-III"/>
</dbReference>
<keyword evidence="1" id="KW-0479">Metal-binding</keyword>
<dbReference type="SUPFAM" id="SSF56300">
    <property type="entry name" value="Metallo-dependent phosphatases"/>
    <property type="match status" value="1"/>
</dbReference>
<dbReference type="InterPro" id="IPR029052">
    <property type="entry name" value="Metallo-depent_PP-like"/>
</dbReference>
<dbReference type="GO" id="GO:0046872">
    <property type="term" value="F:metal ion binding"/>
    <property type="evidence" value="ECO:0007669"/>
    <property type="project" value="UniProtKB-KW"/>
</dbReference>
<evidence type="ECO:0000313" key="6">
    <source>
        <dbReference type="EMBL" id="HGZ12723.1"/>
    </source>
</evidence>
<accession>A0A7C5ESI4</accession>
<dbReference type="PANTHER" id="PTHR42988">
    <property type="entry name" value="PHOSPHOHYDROLASE"/>
    <property type="match status" value="1"/>
</dbReference>
<organism evidence="6">
    <name type="scientific">Desulfobacca acetoxidans</name>
    <dbReference type="NCBI Taxonomy" id="60893"/>
    <lineage>
        <taxon>Bacteria</taxon>
        <taxon>Pseudomonadati</taxon>
        <taxon>Thermodesulfobacteriota</taxon>
        <taxon>Desulfobaccia</taxon>
        <taxon>Desulfobaccales</taxon>
        <taxon>Desulfobaccaceae</taxon>
        <taxon>Desulfobacca</taxon>
    </lineage>
</organism>
<evidence type="ECO:0000256" key="2">
    <source>
        <dbReference type="ARBA" id="ARBA00022801"/>
    </source>
</evidence>
<protein>
    <recommendedName>
        <fullName evidence="5">Calcineurin-like phosphoesterase domain-containing protein</fullName>
    </recommendedName>
</protein>
<dbReference type="PANTHER" id="PTHR42988:SF2">
    <property type="entry name" value="CYCLIC NUCLEOTIDE PHOSPHODIESTERASE CBUA0032-RELATED"/>
    <property type="match status" value="1"/>
</dbReference>
<comment type="similarity">
    <text evidence="4">Belongs to the cyclic nucleotide phosphodiesterase class-III family.</text>
</comment>
<proteinExistence type="inferred from homology"/>
<dbReference type="Pfam" id="PF00149">
    <property type="entry name" value="Metallophos"/>
    <property type="match status" value="1"/>
</dbReference>
<evidence type="ECO:0000256" key="1">
    <source>
        <dbReference type="ARBA" id="ARBA00022723"/>
    </source>
</evidence>
<evidence type="ECO:0000259" key="5">
    <source>
        <dbReference type="Pfam" id="PF00149"/>
    </source>
</evidence>
<keyword evidence="3" id="KW-0408">Iron</keyword>